<comment type="caution">
    <text evidence="3">The sequence shown here is derived from an EMBL/GenBank/DDBJ whole genome shotgun (WGS) entry which is preliminary data.</text>
</comment>
<dbReference type="EMBL" id="JBHTJI010000001">
    <property type="protein sequence ID" value="MFD0989568.1"/>
    <property type="molecule type" value="Genomic_DNA"/>
</dbReference>
<dbReference type="Proteomes" id="UP001597061">
    <property type="component" value="Unassembled WGS sequence"/>
</dbReference>
<evidence type="ECO:0000259" key="2">
    <source>
        <dbReference type="Pfam" id="PF00535"/>
    </source>
</evidence>
<gene>
    <name evidence="3" type="ORF">ACFQ1R_05635</name>
</gene>
<evidence type="ECO:0000313" key="4">
    <source>
        <dbReference type="Proteomes" id="UP001597061"/>
    </source>
</evidence>
<dbReference type="InterPro" id="IPR029044">
    <property type="entry name" value="Nucleotide-diphossugar_trans"/>
</dbReference>
<dbReference type="RefSeq" id="WP_379925146.1">
    <property type="nucleotide sequence ID" value="NZ_JBHTJI010000001.1"/>
</dbReference>
<keyword evidence="1" id="KW-1133">Transmembrane helix</keyword>
<dbReference type="CDD" id="cd00761">
    <property type="entry name" value="Glyco_tranf_GTA_type"/>
    <property type="match status" value="1"/>
</dbReference>
<name>A0ABW3JJ44_9FLAO</name>
<dbReference type="SUPFAM" id="SSF53448">
    <property type="entry name" value="Nucleotide-diphospho-sugar transferases"/>
    <property type="match status" value="1"/>
</dbReference>
<proteinExistence type="predicted"/>
<keyword evidence="1" id="KW-0472">Membrane</keyword>
<dbReference type="Gene3D" id="3.90.550.10">
    <property type="entry name" value="Spore Coat Polysaccharide Biosynthesis Protein SpsA, Chain A"/>
    <property type="match status" value="1"/>
</dbReference>
<evidence type="ECO:0000313" key="3">
    <source>
        <dbReference type="EMBL" id="MFD0989568.1"/>
    </source>
</evidence>
<organism evidence="3 4">
    <name type="scientific">Mariniflexile jejuense</name>
    <dbReference type="NCBI Taxonomy" id="1173582"/>
    <lineage>
        <taxon>Bacteria</taxon>
        <taxon>Pseudomonadati</taxon>
        <taxon>Bacteroidota</taxon>
        <taxon>Flavobacteriia</taxon>
        <taxon>Flavobacteriales</taxon>
        <taxon>Flavobacteriaceae</taxon>
        <taxon>Mariniflexile</taxon>
    </lineage>
</organism>
<feature type="transmembrane region" description="Helical" evidence="1">
    <location>
        <begin position="272"/>
        <end position="291"/>
    </location>
</feature>
<protein>
    <submittedName>
        <fullName evidence="3">Glycosyltransferase family 2 protein</fullName>
    </submittedName>
</protein>
<evidence type="ECO:0000256" key="1">
    <source>
        <dbReference type="SAM" id="Phobius"/>
    </source>
</evidence>
<accession>A0ABW3JJ44</accession>
<dbReference type="InterPro" id="IPR001173">
    <property type="entry name" value="Glyco_trans_2-like"/>
</dbReference>
<feature type="domain" description="Glycosyltransferase 2-like" evidence="2">
    <location>
        <begin position="4"/>
        <end position="152"/>
    </location>
</feature>
<sequence>MLAIVIPYYKSTFFKETLMSLANQTNKNFKVYIGDDASPENPKLFLKEFQGTFNFEYHRFETNLGSTSLVKQWERCIDFVKDELWIMILGDDDYLEFNAVEAFYNNHKMFNTNSHVVKFASRLINQERNEISKSFTHPMWEKTTTAFYKKINELTRSSLSEYVFNINSYKKYKFNNFPLAWYSDDMAWIEFSEDKLIFCINESNVYIRNSNENISGRTDNLLKKEEAKLLFYKKLAKKHLCKFSYSQKSQILFRLETIFKYNNQLTLKNKMYIGWLIIKNGLIYAFIKFVGRRFFKFKNSY</sequence>
<keyword evidence="4" id="KW-1185">Reference proteome</keyword>
<keyword evidence="1" id="KW-0812">Transmembrane</keyword>
<reference evidence="4" key="1">
    <citation type="journal article" date="2019" name="Int. J. Syst. Evol. Microbiol.">
        <title>The Global Catalogue of Microorganisms (GCM) 10K type strain sequencing project: providing services to taxonomists for standard genome sequencing and annotation.</title>
        <authorList>
            <consortium name="The Broad Institute Genomics Platform"/>
            <consortium name="The Broad Institute Genome Sequencing Center for Infectious Disease"/>
            <person name="Wu L."/>
            <person name="Ma J."/>
        </authorList>
    </citation>
    <scope>NUCLEOTIDE SEQUENCE [LARGE SCALE GENOMIC DNA]</scope>
    <source>
        <strain evidence="4">CCUG 62414</strain>
    </source>
</reference>
<dbReference type="Pfam" id="PF00535">
    <property type="entry name" value="Glycos_transf_2"/>
    <property type="match status" value="1"/>
</dbReference>